<dbReference type="EMBL" id="MU150271">
    <property type="protein sequence ID" value="KAF9462543.1"/>
    <property type="molecule type" value="Genomic_DNA"/>
</dbReference>
<dbReference type="SUPFAM" id="SSF52047">
    <property type="entry name" value="RNI-like"/>
    <property type="match status" value="1"/>
</dbReference>
<comment type="caution">
    <text evidence="1">The sequence shown here is derived from an EMBL/GenBank/DDBJ whole genome shotgun (WGS) entry which is preliminary data.</text>
</comment>
<reference evidence="1" key="1">
    <citation type="submission" date="2020-11" db="EMBL/GenBank/DDBJ databases">
        <authorList>
            <consortium name="DOE Joint Genome Institute"/>
            <person name="Ahrendt S."/>
            <person name="Riley R."/>
            <person name="Andreopoulos W."/>
            <person name="Labutti K."/>
            <person name="Pangilinan J."/>
            <person name="Ruiz-Duenas F.J."/>
            <person name="Barrasa J.M."/>
            <person name="Sanchez-Garcia M."/>
            <person name="Camarero S."/>
            <person name="Miyauchi S."/>
            <person name="Serrano A."/>
            <person name="Linde D."/>
            <person name="Babiker R."/>
            <person name="Drula E."/>
            <person name="Ayuso-Fernandez I."/>
            <person name="Pacheco R."/>
            <person name="Padilla G."/>
            <person name="Ferreira P."/>
            <person name="Barriuso J."/>
            <person name="Kellner H."/>
            <person name="Castanera R."/>
            <person name="Alfaro M."/>
            <person name="Ramirez L."/>
            <person name="Pisabarro A.G."/>
            <person name="Kuo A."/>
            <person name="Tritt A."/>
            <person name="Lipzen A."/>
            <person name="He G."/>
            <person name="Yan M."/>
            <person name="Ng V."/>
            <person name="Cullen D."/>
            <person name="Martin F."/>
            <person name="Rosso M.-N."/>
            <person name="Henrissat B."/>
            <person name="Hibbett D."/>
            <person name="Martinez A.T."/>
            <person name="Grigoriev I.V."/>
        </authorList>
    </citation>
    <scope>NUCLEOTIDE SEQUENCE</scope>
    <source>
        <strain evidence="1">CBS 247.69</strain>
    </source>
</reference>
<keyword evidence="2" id="KW-1185">Reference proteome</keyword>
<accession>A0A9P5Y3C1</accession>
<dbReference type="Proteomes" id="UP000807353">
    <property type="component" value="Unassembled WGS sequence"/>
</dbReference>
<dbReference type="AlphaFoldDB" id="A0A9P5Y3C1"/>
<name>A0A9P5Y3C1_9AGAR</name>
<sequence length="504" mass="58146">MSERPIDRIPFDIWENISHFLPSAVLTTLAEVSQPFHIIATRARYEVLKFVKFDRYTKWLCQNLGDPKFGRCDVVRRLEITPWLVKPRVKSYRNQGVNLWRIVTHLFDPDCETREMNELTRKRVKKEVDRISEVVKKLSNVTEYKLGWDQNRGYHPEFFHAFLCPVLTRMWDRLVILSLKVPPEALQSLASISLPRLQELEVTVCTLDLKRKEVDGIFDSFTVFVNNLFPTLRSLCISSVLPSQFLDFSRFFNHLGFFPQLDTFRFSIPFDGAHLSSPVVLSKFLTKHQKTLRHLQLTVSRCGTYDIPLPPSSKYWIPNILASLGTPGPQLHEIHLALRPLKADLAPVASLLRQHARTLKSLTLVDRRLTYQEVQFILDAVIDPVSETCSLRHLHLRICHLSPPFLDLLSSRLPRLAHLELDFAEVVATAAHVNSNYPAHSKRAELTSFKKKVWDRRASYAEWELETLSVSQGPSTYLWLAELQGLFEKCVPGLQFKELLPSAC</sequence>
<evidence type="ECO:0000313" key="2">
    <source>
        <dbReference type="Proteomes" id="UP000807353"/>
    </source>
</evidence>
<gene>
    <name evidence="1" type="ORF">BDZ94DRAFT_1261151</name>
</gene>
<dbReference type="OrthoDB" id="2997904at2759"/>
<dbReference type="InterPro" id="IPR032675">
    <property type="entry name" value="LRR_dom_sf"/>
</dbReference>
<evidence type="ECO:0008006" key="3">
    <source>
        <dbReference type="Google" id="ProtNLM"/>
    </source>
</evidence>
<protein>
    <recommendedName>
        <fullName evidence="3">F-box domain-containing protein</fullName>
    </recommendedName>
</protein>
<organism evidence="1 2">
    <name type="scientific">Collybia nuda</name>
    <dbReference type="NCBI Taxonomy" id="64659"/>
    <lineage>
        <taxon>Eukaryota</taxon>
        <taxon>Fungi</taxon>
        <taxon>Dikarya</taxon>
        <taxon>Basidiomycota</taxon>
        <taxon>Agaricomycotina</taxon>
        <taxon>Agaricomycetes</taxon>
        <taxon>Agaricomycetidae</taxon>
        <taxon>Agaricales</taxon>
        <taxon>Tricholomatineae</taxon>
        <taxon>Clitocybaceae</taxon>
        <taxon>Collybia</taxon>
    </lineage>
</organism>
<evidence type="ECO:0000313" key="1">
    <source>
        <dbReference type="EMBL" id="KAF9462543.1"/>
    </source>
</evidence>
<proteinExistence type="predicted"/>
<dbReference type="Gene3D" id="3.80.10.10">
    <property type="entry name" value="Ribonuclease Inhibitor"/>
    <property type="match status" value="1"/>
</dbReference>